<reference evidence="1" key="1">
    <citation type="journal article" date="2013" name="Genetics">
        <title>The draft genome and transcriptome of Panagrellus redivivus are shaped by the harsh demands of a free-living lifestyle.</title>
        <authorList>
            <person name="Srinivasan J."/>
            <person name="Dillman A.R."/>
            <person name="Macchietto M.G."/>
            <person name="Heikkinen L."/>
            <person name="Lakso M."/>
            <person name="Fracchia K.M."/>
            <person name="Antoshechkin I."/>
            <person name="Mortazavi A."/>
            <person name="Wong G."/>
            <person name="Sternberg P.W."/>
        </authorList>
    </citation>
    <scope>NUCLEOTIDE SEQUENCE [LARGE SCALE GENOMIC DNA]</scope>
    <source>
        <strain evidence="1">MT8872</strain>
    </source>
</reference>
<dbReference type="AlphaFoldDB" id="A0A7E4ULI2"/>
<protein>
    <submittedName>
        <fullName evidence="2">FTH domain-containing protein</fullName>
    </submittedName>
</protein>
<dbReference type="Proteomes" id="UP000492821">
    <property type="component" value="Unassembled WGS sequence"/>
</dbReference>
<sequence>MPYPLAKLAYGLRCRLNDLATKVERYKLQVAAGNPSICPPVEIMQTTYRVYLRYKDNAVEPPYLNFREDNAAYLASQLELQGFDLQSLASIPFEYFLCQESVRIIDCQLSKAFFEKLSTLIVANNVKQIVLRNSPKGYILKISLLLTIFPNLNYIWVNQVPFYDTWMTELLEYGQHNIEQLRLFMTMEQFKHLSTDDLITFLQAQRKGFHLTLIRSGRSTPSMPGLDRFPNYILPDEYAFQVLANNKNLERHKQDTMFQIQYGKYNHARVWFF</sequence>
<name>A0A7E4ULI2_PANRE</name>
<dbReference type="WBParaSite" id="Pan_g10205.t1">
    <property type="protein sequence ID" value="Pan_g10205.t1"/>
    <property type="gene ID" value="Pan_g10205"/>
</dbReference>
<accession>A0A7E4ULI2</accession>
<reference evidence="2" key="2">
    <citation type="submission" date="2020-10" db="UniProtKB">
        <authorList>
            <consortium name="WormBaseParasite"/>
        </authorList>
    </citation>
    <scope>IDENTIFICATION</scope>
</reference>
<keyword evidence="1" id="KW-1185">Reference proteome</keyword>
<organism evidence="1 2">
    <name type="scientific">Panagrellus redivivus</name>
    <name type="common">Microworm</name>
    <dbReference type="NCBI Taxonomy" id="6233"/>
    <lineage>
        <taxon>Eukaryota</taxon>
        <taxon>Metazoa</taxon>
        <taxon>Ecdysozoa</taxon>
        <taxon>Nematoda</taxon>
        <taxon>Chromadorea</taxon>
        <taxon>Rhabditida</taxon>
        <taxon>Tylenchina</taxon>
        <taxon>Panagrolaimomorpha</taxon>
        <taxon>Panagrolaimoidea</taxon>
        <taxon>Panagrolaimidae</taxon>
        <taxon>Panagrellus</taxon>
    </lineage>
</organism>
<evidence type="ECO:0000313" key="1">
    <source>
        <dbReference type="Proteomes" id="UP000492821"/>
    </source>
</evidence>
<proteinExistence type="predicted"/>
<evidence type="ECO:0000313" key="2">
    <source>
        <dbReference type="WBParaSite" id="Pan_g10205.t1"/>
    </source>
</evidence>